<dbReference type="EMBL" id="JACEIQ010000009">
    <property type="protein sequence ID" value="MBA4494747.1"/>
    <property type="molecule type" value="Genomic_DNA"/>
</dbReference>
<evidence type="ECO:0000313" key="3">
    <source>
        <dbReference type="Proteomes" id="UP000535491"/>
    </source>
</evidence>
<feature type="compositionally biased region" description="Basic and acidic residues" evidence="1">
    <location>
        <begin position="59"/>
        <end position="68"/>
    </location>
</feature>
<dbReference type="Proteomes" id="UP000535491">
    <property type="component" value="Unassembled WGS sequence"/>
</dbReference>
<sequence length="180" mass="21047">MRKKRKAQILNKQEEQTKEANLNRPPWEFPHQEQMPRSFGFWEDHPAFWGEGPPNPQPRADERHPGPVARDLWEREWMMEPHVHPKRKEAPWTRPNQEAYGPFPGPPRAPEAYGSPSLPGPFRPESEWGPTGNKHPESPSRSLRQGRSWEELPHSYDETASLNQSRTGSRRGKSRRKKQI</sequence>
<dbReference type="RefSeq" id="WP_181751982.1">
    <property type="nucleotide sequence ID" value="NZ_JACEIQ010000009.1"/>
</dbReference>
<feature type="compositionally biased region" description="Basic and acidic residues" evidence="1">
    <location>
        <begin position="82"/>
        <end position="91"/>
    </location>
</feature>
<gene>
    <name evidence="2" type="ORF">H1191_10565</name>
</gene>
<name>A0A7W2A924_9BACL</name>
<comment type="caution">
    <text evidence="2">The sequence shown here is derived from an EMBL/GenBank/DDBJ whole genome shotgun (WGS) entry which is preliminary data.</text>
</comment>
<dbReference type="AlphaFoldDB" id="A0A7W2A924"/>
<evidence type="ECO:0000313" key="2">
    <source>
        <dbReference type="EMBL" id="MBA4494747.1"/>
    </source>
</evidence>
<feature type="region of interest" description="Disordered" evidence="1">
    <location>
        <begin position="82"/>
        <end position="180"/>
    </location>
</feature>
<feature type="region of interest" description="Disordered" evidence="1">
    <location>
        <begin position="1"/>
        <end position="68"/>
    </location>
</feature>
<proteinExistence type="predicted"/>
<evidence type="ECO:0000256" key="1">
    <source>
        <dbReference type="SAM" id="MobiDB-lite"/>
    </source>
</evidence>
<reference evidence="2 3" key="1">
    <citation type="submission" date="2020-07" db="EMBL/GenBank/DDBJ databases">
        <authorList>
            <person name="Feng H."/>
        </authorList>
    </citation>
    <scope>NUCLEOTIDE SEQUENCE [LARGE SCALE GENOMIC DNA]</scope>
    <source>
        <strain evidence="3">s-10</strain>
    </source>
</reference>
<accession>A0A7W2A924</accession>
<feature type="compositionally biased region" description="Basic residues" evidence="1">
    <location>
        <begin position="168"/>
        <end position="180"/>
    </location>
</feature>
<feature type="compositionally biased region" description="Basic and acidic residues" evidence="1">
    <location>
        <begin position="147"/>
        <end position="157"/>
    </location>
</feature>
<protein>
    <submittedName>
        <fullName evidence="2">Uncharacterized protein</fullName>
    </submittedName>
</protein>
<keyword evidence="3" id="KW-1185">Reference proteome</keyword>
<organism evidence="2 3">
    <name type="scientific">Paenactinomyces guangxiensis</name>
    <dbReference type="NCBI Taxonomy" id="1490290"/>
    <lineage>
        <taxon>Bacteria</taxon>
        <taxon>Bacillati</taxon>
        <taxon>Bacillota</taxon>
        <taxon>Bacilli</taxon>
        <taxon>Bacillales</taxon>
        <taxon>Thermoactinomycetaceae</taxon>
        <taxon>Paenactinomyces</taxon>
    </lineage>
</organism>